<name>A0A9P0ZTF2_CUSEU</name>
<dbReference type="AlphaFoldDB" id="A0A9P0ZTF2"/>
<sequence length="27" mass="3293">MDIFNCYKLLLGLHAHVIGRMWPMNYR</sequence>
<dbReference type="EMBL" id="CAMAPE010000065">
    <property type="protein sequence ID" value="CAH9114606.1"/>
    <property type="molecule type" value="Genomic_DNA"/>
</dbReference>
<comment type="caution">
    <text evidence="1">The sequence shown here is derived from an EMBL/GenBank/DDBJ whole genome shotgun (WGS) entry which is preliminary data.</text>
</comment>
<organism evidence="1 2">
    <name type="scientific">Cuscuta europaea</name>
    <name type="common">European dodder</name>
    <dbReference type="NCBI Taxonomy" id="41803"/>
    <lineage>
        <taxon>Eukaryota</taxon>
        <taxon>Viridiplantae</taxon>
        <taxon>Streptophyta</taxon>
        <taxon>Embryophyta</taxon>
        <taxon>Tracheophyta</taxon>
        <taxon>Spermatophyta</taxon>
        <taxon>Magnoliopsida</taxon>
        <taxon>eudicotyledons</taxon>
        <taxon>Gunneridae</taxon>
        <taxon>Pentapetalae</taxon>
        <taxon>asterids</taxon>
        <taxon>lamiids</taxon>
        <taxon>Solanales</taxon>
        <taxon>Convolvulaceae</taxon>
        <taxon>Cuscuteae</taxon>
        <taxon>Cuscuta</taxon>
        <taxon>Cuscuta subgen. Cuscuta</taxon>
    </lineage>
</organism>
<reference evidence="1" key="1">
    <citation type="submission" date="2022-07" db="EMBL/GenBank/DDBJ databases">
        <authorList>
            <person name="Macas J."/>
            <person name="Novak P."/>
            <person name="Neumann P."/>
        </authorList>
    </citation>
    <scope>NUCLEOTIDE SEQUENCE</scope>
</reference>
<accession>A0A9P0ZTF2</accession>
<proteinExistence type="predicted"/>
<gene>
    <name evidence="1" type="ORF">CEURO_LOCUS20453</name>
</gene>
<evidence type="ECO:0000313" key="1">
    <source>
        <dbReference type="EMBL" id="CAH9114606.1"/>
    </source>
</evidence>
<protein>
    <submittedName>
        <fullName evidence="1">Uncharacterized protein</fullName>
    </submittedName>
</protein>
<keyword evidence="2" id="KW-1185">Reference proteome</keyword>
<dbReference type="Proteomes" id="UP001152484">
    <property type="component" value="Unassembled WGS sequence"/>
</dbReference>
<evidence type="ECO:0000313" key="2">
    <source>
        <dbReference type="Proteomes" id="UP001152484"/>
    </source>
</evidence>